<dbReference type="Proteomes" id="UP000530514">
    <property type="component" value="Unassembled WGS sequence"/>
</dbReference>
<proteinExistence type="predicted"/>
<reference evidence="1 2" key="1">
    <citation type="submission" date="2020-07" db="EMBL/GenBank/DDBJ databases">
        <authorList>
            <person name="Feng H."/>
        </authorList>
    </citation>
    <scope>NUCLEOTIDE SEQUENCE [LARGE SCALE GENOMIC DNA]</scope>
    <source>
        <strain evidence="2">s-11</strain>
    </source>
</reference>
<dbReference type="RefSeq" id="WP_152568559.1">
    <property type="nucleotide sequence ID" value="NZ_JACEIP010000017.1"/>
</dbReference>
<accession>A0A7W1XBD2</accession>
<comment type="caution">
    <text evidence="1">The sequence shown here is derived from an EMBL/GenBank/DDBJ whole genome shotgun (WGS) entry which is preliminary data.</text>
</comment>
<protein>
    <submittedName>
        <fullName evidence="1">Uncharacterized protein</fullName>
    </submittedName>
</protein>
<dbReference type="EMBL" id="JACEIP010000017">
    <property type="protein sequence ID" value="MBA4543531.1"/>
    <property type="molecule type" value="Genomic_DNA"/>
</dbReference>
<dbReference type="AlphaFoldDB" id="A0A7W1XBD2"/>
<evidence type="ECO:0000313" key="1">
    <source>
        <dbReference type="EMBL" id="MBA4543531.1"/>
    </source>
</evidence>
<evidence type="ECO:0000313" key="2">
    <source>
        <dbReference type="Proteomes" id="UP000530514"/>
    </source>
</evidence>
<keyword evidence="2" id="KW-1185">Reference proteome</keyword>
<sequence length="61" mass="7111">MSVVEPEEDKSYLDSRADEFGRIVIHRTRPGKLIEGGVFWLTGDGKEEMEVYIYLKNYVMI</sequence>
<name>A0A7W1XBD2_9BACL</name>
<gene>
    <name evidence="1" type="ORF">H1164_11560</name>
</gene>
<organism evidence="1 2">
    <name type="scientific">Thermoactinomyces daqus</name>
    <dbReference type="NCBI Taxonomy" id="1329516"/>
    <lineage>
        <taxon>Bacteria</taxon>
        <taxon>Bacillati</taxon>
        <taxon>Bacillota</taxon>
        <taxon>Bacilli</taxon>
        <taxon>Bacillales</taxon>
        <taxon>Thermoactinomycetaceae</taxon>
        <taxon>Thermoactinomyces</taxon>
    </lineage>
</organism>